<proteinExistence type="predicted"/>
<dbReference type="Proteomes" id="UP001054889">
    <property type="component" value="Unassembled WGS sequence"/>
</dbReference>
<reference evidence="1" key="2">
    <citation type="submission" date="2021-12" db="EMBL/GenBank/DDBJ databases">
        <title>Resequencing data analysis of finger millet.</title>
        <authorList>
            <person name="Hatakeyama M."/>
            <person name="Aluri S."/>
            <person name="Balachadran M.T."/>
            <person name="Sivarajan S.R."/>
            <person name="Poveda L."/>
            <person name="Shimizu-Inatsugi R."/>
            <person name="Schlapbach R."/>
            <person name="Sreeman S.M."/>
            <person name="Shimizu K.K."/>
        </authorList>
    </citation>
    <scope>NUCLEOTIDE SEQUENCE</scope>
</reference>
<name>A0AAV5FZI6_ELECO</name>
<reference evidence="1" key="1">
    <citation type="journal article" date="2018" name="DNA Res.">
        <title>Multiple hybrid de novo genome assembly of finger millet, an orphan allotetraploid crop.</title>
        <authorList>
            <person name="Hatakeyama M."/>
            <person name="Aluri S."/>
            <person name="Balachadran M.T."/>
            <person name="Sivarajan S.R."/>
            <person name="Patrignani A."/>
            <person name="Gruter S."/>
            <person name="Poveda L."/>
            <person name="Shimizu-Inatsugi R."/>
            <person name="Baeten J."/>
            <person name="Francoijs K.J."/>
            <person name="Nataraja K.N."/>
            <person name="Reddy Y.A.N."/>
            <person name="Phadnis S."/>
            <person name="Ravikumar R.L."/>
            <person name="Schlapbach R."/>
            <person name="Sreeman S.M."/>
            <person name="Shimizu K.K."/>
        </authorList>
    </citation>
    <scope>NUCLEOTIDE SEQUENCE</scope>
</reference>
<evidence type="ECO:0000313" key="1">
    <source>
        <dbReference type="EMBL" id="GJN41084.1"/>
    </source>
</evidence>
<dbReference type="PANTHER" id="PTHR31198:SF1">
    <property type="entry name" value="CENTROSOMAL AT-AC SPLICING FACTOR"/>
    <property type="match status" value="1"/>
</dbReference>
<dbReference type="AlphaFoldDB" id="A0AAV5FZI6"/>
<comment type="caution">
    <text evidence="1">The sequence shown here is derived from an EMBL/GenBank/DDBJ whole genome shotgun (WGS) entry which is preliminary data.</text>
</comment>
<dbReference type="EMBL" id="BQKI01000201">
    <property type="protein sequence ID" value="GJN41084.1"/>
    <property type="molecule type" value="Genomic_DNA"/>
</dbReference>
<dbReference type="PANTHER" id="PTHR31198">
    <property type="entry name" value="COILED-COIL DOMAIN-CONTAINING PROTEIN 84"/>
    <property type="match status" value="1"/>
</dbReference>
<organism evidence="1 2">
    <name type="scientific">Eleusine coracana subsp. coracana</name>
    <dbReference type="NCBI Taxonomy" id="191504"/>
    <lineage>
        <taxon>Eukaryota</taxon>
        <taxon>Viridiplantae</taxon>
        <taxon>Streptophyta</taxon>
        <taxon>Embryophyta</taxon>
        <taxon>Tracheophyta</taxon>
        <taxon>Spermatophyta</taxon>
        <taxon>Magnoliopsida</taxon>
        <taxon>Liliopsida</taxon>
        <taxon>Poales</taxon>
        <taxon>Poaceae</taxon>
        <taxon>PACMAD clade</taxon>
        <taxon>Chloridoideae</taxon>
        <taxon>Cynodonteae</taxon>
        <taxon>Eleusininae</taxon>
        <taxon>Eleusine</taxon>
    </lineage>
</organism>
<sequence length="286" mass="31090">MPPKRANPPAGAAAASTEFEFCELCRRNHDQGRRHRYFPAHRAALAAALTRFRSKLSDLRGASSSQHQQPQPRLWCTFCAIDLVGLDSRSAWYSLPTAPPPAPRLTSIFLYRSNNAIYHLASTEHLKGVKDFLRKHGGGMDQVDSLRISEDEFAKWEKSCESSSTGAKKGTEGLVGPSLGLMKDIRNESTSDNLDSFAQTNIPSFSNTASYVVMPLQSPTNGAYHPISTACYGASDCGSVSYSAAYGAVGLPNTLWGSANTQEQKGALTTNWSHITDPEMKGKSKN</sequence>
<evidence type="ECO:0000313" key="2">
    <source>
        <dbReference type="Proteomes" id="UP001054889"/>
    </source>
</evidence>
<dbReference type="Pfam" id="PF14968">
    <property type="entry name" value="CCDC84"/>
    <property type="match status" value="2"/>
</dbReference>
<gene>
    <name evidence="1" type="primary">gn00410</name>
    <name evidence="1" type="ORF">PR202_gn00410</name>
</gene>
<dbReference type="InterPro" id="IPR028015">
    <property type="entry name" value="CCDC84-like"/>
</dbReference>
<keyword evidence="2" id="KW-1185">Reference proteome</keyword>
<protein>
    <recommendedName>
        <fullName evidence="3">TITAN-like protein</fullName>
    </recommendedName>
</protein>
<accession>A0AAV5FZI6</accession>
<evidence type="ECO:0008006" key="3">
    <source>
        <dbReference type="Google" id="ProtNLM"/>
    </source>
</evidence>